<dbReference type="PANTHER" id="PTHR37817:SF1">
    <property type="entry name" value="N-ACETYLTRANSFERASE EIS"/>
    <property type="match status" value="1"/>
</dbReference>
<dbReference type="SUPFAM" id="SSF55718">
    <property type="entry name" value="SCP-like"/>
    <property type="match status" value="1"/>
</dbReference>
<dbReference type="GO" id="GO:0034069">
    <property type="term" value="F:aminoglycoside N-acetyltransferase activity"/>
    <property type="evidence" value="ECO:0007669"/>
    <property type="project" value="TreeGrafter"/>
</dbReference>
<dbReference type="Proteomes" id="UP000030013">
    <property type="component" value="Unassembled WGS sequence"/>
</dbReference>
<evidence type="ECO:0000256" key="1">
    <source>
        <dbReference type="SAM" id="MobiDB-lite"/>
    </source>
</evidence>
<dbReference type="eggNOG" id="COG4552">
    <property type="taxonomic scope" value="Bacteria"/>
</dbReference>
<name>A0A0A0JRV4_9MICO</name>
<accession>A0A0A0JRV4</accession>
<keyword evidence="4" id="KW-1185">Reference proteome</keyword>
<feature type="compositionally biased region" description="Pro residues" evidence="1">
    <location>
        <begin position="27"/>
        <end position="51"/>
    </location>
</feature>
<dbReference type="OrthoDB" id="3498897at2"/>
<dbReference type="PROSITE" id="PS51186">
    <property type="entry name" value="GNAT"/>
    <property type="match status" value="1"/>
</dbReference>
<feature type="domain" description="N-acetyltransferase" evidence="2">
    <location>
        <begin position="1"/>
        <end position="159"/>
    </location>
</feature>
<dbReference type="InterPro" id="IPR000182">
    <property type="entry name" value="GNAT_dom"/>
</dbReference>
<evidence type="ECO:0000313" key="3">
    <source>
        <dbReference type="EMBL" id="KGN39903.1"/>
    </source>
</evidence>
<feature type="region of interest" description="Disordered" evidence="1">
    <location>
        <begin position="1"/>
        <end position="51"/>
    </location>
</feature>
<protein>
    <recommendedName>
        <fullName evidence="2">N-acetyltransferase domain-containing protein</fullName>
    </recommendedName>
</protein>
<gene>
    <name evidence="3" type="ORF">N801_17870</name>
</gene>
<dbReference type="EMBL" id="AVPL01000064">
    <property type="protein sequence ID" value="KGN39903.1"/>
    <property type="molecule type" value="Genomic_DNA"/>
</dbReference>
<evidence type="ECO:0000313" key="4">
    <source>
        <dbReference type="Proteomes" id="UP000030013"/>
    </source>
</evidence>
<dbReference type="GO" id="GO:0030649">
    <property type="term" value="P:aminoglycoside antibiotic catabolic process"/>
    <property type="evidence" value="ECO:0007669"/>
    <property type="project" value="TreeGrafter"/>
</dbReference>
<reference evidence="3 4" key="1">
    <citation type="submission" date="2013-08" db="EMBL/GenBank/DDBJ databases">
        <title>The genome sequence of Knoellia aerolata.</title>
        <authorList>
            <person name="Zhu W."/>
            <person name="Wang G."/>
        </authorList>
    </citation>
    <scope>NUCLEOTIDE SEQUENCE [LARGE SCALE GENOMIC DNA]</scope>
    <source>
        <strain evidence="3 4">DSM 18566</strain>
    </source>
</reference>
<proteinExistence type="predicted"/>
<dbReference type="Gene3D" id="3.40.630.30">
    <property type="match status" value="2"/>
</dbReference>
<dbReference type="AlphaFoldDB" id="A0A0A0JRV4"/>
<dbReference type="SUPFAM" id="SSF55729">
    <property type="entry name" value="Acyl-CoA N-acyltransferases (Nat)"/>
    <property type="match status" value="1"/>
</dbReference>
<dbReference type="Gene3D" id="3.30.1050.10">
    <property type="entry name" value="SCP2 sterol-binding domain"/>
    <property type="match status" value="1"/>
</dbReference>
<sequence length="410" mass="42822">MTTRRLGPDDMDASLRLGAEAFGERPAGPPAGPAPAGPPSVAPTEPAPPWPPEGIVALGAFEGDDLVAKLNGRPYDSWFHGGRVATFGIAGVTVAAERRGEGLLTPLMDEILAQARRQGAVISTLFPTAPGIYRRFGYELVAELTTVSVPTAALQRLGRADGIRTRRATEGDVDAVRECYDRWGAQRNGPLTRDGVMFPADAAAWLSSFTGVTLALDTDDTVQGFVSWRRGPGYGPEARIGAEDLVWTSGPARDALLGVLGSFAAVTPTAHLETSGTDELALALPVTATTVVERSPYMLRVLDVPAAFRAVRPAAGVSGSVVFAVAGDAHGGTDGTYRLEVGGGEARCEPSTEAPATTFSSRGLALTWSGVLPLQRVVAEGLATAHGTGADLGLWDALGLSRPTHIRDYF</sequence>
<dbReference type="InterPro" id="IPR051554">
    <property type="entry name" value="Acetyltransferase_Eis"/>
</dbReference>
<evidence type="ECO:0000259" key="2">
    <source>
        <dbReference type="PROSITE" id="PS51186"/>
    </source>
</evidence>
<dbReference type="InterPro" id="IPR036527">
    <property type="entry name" value="SCP2_sterol-bd_dom_sf"/>
</dbReference>
<comment type="caution">
    <text evidence="3">The sequence shown here is derived from an EMBL/GenBank/DDBJ whole genome shotgun (WGS) entry which is preliminary data.</text>
</comment>
<dbReference type="RefSeq" id="WP_035940105.1">
    <property type="nucleotide sequence ID" value="NZ_AVPL01000064.1"/>
</dbReference>
<dbReference type="STRING" id="1385519.N801_17870"/>
<organism evidence="3 4">
    <name type="scientific">Knoellia aerolata DSM 18566</name>
    <dbReference type="NCBI Taxonomy" id="1385519"/>
    <lineage>
        <taxon>Bacteria</taxon>
        <taxon>Bacillati</taxon>
        <taxon>Actinomycetota</taxon>
        <taxon>Actinomycetes</taxon>
        <taxon>Micrococcales</taxon>
        <taxon>Intrasporangiaceae</taxon>
        <taxon>Knoellia</taxon>
    </lineage>
</organism>
<dbReference type="InterPro" id="IPR016181">
    <property type="entry name" value="Acyl_CoA_acyltransferase"/>
</dbReference>
<dbReference type="PANTHER" id="PTHR37817">
    <property type="entry name" value="N-ACETYLTRANSFERASE EIS"/>
    <property type="match status" value="1"/>
</dbReference>
<dbReference type="Pfam" id="PF13527">
    <property type="entry name" value="Acetyltransf_9"/>
    <property type="match status" value="1"/>
</dbReference>